<feature type="transmembrane region" description="Helical" evidence="7">
    <location>
        <begin position="1189"/>
        <end position="1207"/>
    </location>
</feature>
<dbReference type="Pfam" id="PF00071">
    <property type="entry name" value="Ras"/>
    <property type="match status" value="1"/>
</dbReference>
<dbReference type="Gene3D" id="3.40.50.300">
    <property type="entry name" value="P-loop containing nucleotide triphosphate hydrolases"/>
    <property type="match status" value="1"/>
</dbReference>
<feature type="transmembrane region" description="Helical" evidence="7">
    <location>
        <begin position="1149"/>
        <end position="1177"/>
    </location>
</feature>
<feature type="region of interest" description="Disordered" evidence="6">
    <location>
        <begin position="796"/>
        <end position="851"/>
    </location>
</feature>
<comment type="caution">
    <text evidence="8">The sequence shown here is derived from an EMBL/GenBank/DDBJ whole genome shotgun (WGS) entry which is preliminary data.</text>
</comment>
<accession>A0A7J6N2D9</accession>
<evidence type="ECO:0000256" key="2">
    <source>
        <dbReference type="ARBA" id="ARBA00022692"/>
    </source>
</evidence>
<dbReference type="InterPro" id="IPR027417">
    <property type="entry name" value="P-loop_NTPase"/>
</dbReference>
<evidence type="ECO:0000313" key="9">
    <source>
        <dbReference type="Proteomes" id="UP000591131"/>
    </source>
</evidence>
<feature type="coiled-coil region" evidence="5">
    <location>
        <begin position="575"/>
        <end position="602"/>
    </location>
</feature>
<dbReference type="AlphaFoldDB" id="A0A7J6N2D9"/>
<evidence type="ECO:0000256" key="7">
    <source>
        <dbReference type="SAM" id="Phobius"/>
    </source>
</evidence>
<dbReference type="InterPro" id="IPR005225">
    <property type="entry name" value="Small_GTP-bd"/>
</dbReference>
<dbReference type="SMART" id="SM00175">
    <property type="entry name" value="RAB"/>
    <property type="match status" value="1"/>
</dbReference>
<dbReference type="OrthoDB" id="448989at2759"/>
<dbReference type="FunFam" id="3.40.50.300:FF:001586">
    <property type="entry name" value="Small GTP-binding protein, putative"/>
    <property type="match status" value="1"/>
</dbReference>
<proteinExistence type="predicted"/>
<dbReference type="PANTHER" id="PTHR23051:SF0">
    <property type="entry name" value="SOLUTE CARRIER FAMILY 35 MEMBER F5"/>
    <property type="match status" value="1"/>
</dbReference>
<feature type="region of interest" description="Disordered" evidence="6">
    <location>
        <begin position="185"/>
        <end position="218"/>
    </location>
</feature>
<dbReference type="PROSITE" id="PS51420">
    <property type="entry name" value="RHO"/>
    <property type="match status" value="1"/>
</dbReference>
<dbReference type="PROSITE" id="PS51421">
    <property type="entry name" value="RAS"/>
    <property type="match status" value="1"/>
</dbReference>
<evidence type="ECO:0000256" key="4">
    <source>
        <dbReference type="ARBA" id="ARBA00023136"/>
    </source>
</evidence>
<sequence length="1259" mass="138592">MASRSSSEHSGVDQQGRPIKSRKVIFLGDQSVGKTSIITRFLYGAFDTHYQATIGIDFVAKVVTLDDGRSVKLQLWDTAGQERFRSLIPAYLRDTAACAVVFDLTSKESFMHVRSWVDQVRDERGADAGVTIVLVGNKADLKDSRQVSSEEAQSLADELGIKYFETSAKSGVDIDRIFTEIAKSMPDESEESNNEEAEAVQVTVENGESNGGKKSNNGEVNPASAELLFLLFFGSFFMIMKMFRYLSAQRFCVVGPKILFSIMADIAGVKGKPNEELGTASSARHSSGRVPHYNTDGHQHHRFPTKSLGVYSDVAPVDDWEKAPKYRTRSEMLHQRRANLVPDISYDVDGDGVVGTRDYFISKHFDDDRDGKLNQKERQRFSFGHDQAGSKRPFAVQQRRGKIITQDSTFELGETYPAHPISKVIPSHNTKTELELDRKVEMKNAAAKLFNEWERSHPAMVSEKPPSKDYYVDQPRITHIGERAAADHEASRVCAGLMPINTHINPDRESKAIGVKWVDEPEVKTRSQLLEHRREKLKHDLDECRNKGEAEFVPLSVRAITKEAAAHEYRKGDGVESKTKTLLDLQRRRDRIEHNLANCRREPRKMPAFSEKDEPWWVLQRGTAGDVPNNPCRSKSIKSRVAEVTFKVTDPPPEPFATNARRETKIETDRRPPIIGDVKPKSRKPLFPDGQSKTIKRWTADIIEHGALRNGKRLFDTLRPCQVYAKDFAPLEVWSSFDVIRHDALKKQALARSDRTPTLSKLSSTALANSTQLSSDAPGVTVSGLEDGSSEIRRASVMSFGSRHPKEDTSSSTLSRRPSIASPAVEGRRHPGPSIIDRISKSGPKTSAPCSEIRTSGFERLGVDHLHHKEAMKLFLSHMINSASRRTLLGLAVMALVVITFVASGAAIQLIFTSGDYDKPVALTVYSLTLSVLLLGCRKFIHMPGQDTLPPTESSPLLASASASAVVPLEEAKWPQRRLVWALGAMWFVSQLSYNISLKYTSVATNSSLSSCSSVFTFIFSILLLGYPLCRAAPISAVLMCVIGVLITALNRPSPKTDLAVPESILGDSLALGSACCYGLFTCCLKLWVPDERMVAYVFGMFGVVAFVLGIPLLLVCHITGLETLMLPTWGQFGAMTANAILGSVASDYLLSVAVILLSPLAAAVGLSLTIPLSLVVDSSILGLHTFKGVYVLGSALVFGAVVLISWDTYNVESDKAKVVTSPPSSPQTVRQEQKHQQGAPLIIGKANAEVTEESSVNV</sequence>
<evidence type="ECO:0000256" key="1">
    <source>
        <dbReference type="ARBA" id="ARBA00004141"/>
    </source>
</evidence>
<name>A0A7J6N2D9_PERCH</name>
<feature type="region of interest" description="Disordered" evidence="6">
    <location>
        <begin position="274"/>
        <end position="301"/>
    </location>
</feature>
<feature type="region of interest" description="Disordered" evidence="6">
    <location>
        <begin position="1218"/>
        <end position="1239"/>
    </location>
</feature>
<dbReference type="SMART" id="SM00174">
    <property type="entry name" value="RHO"/>
    <property type="match status" value="1"/>
</dbReference>
<keyword evidence="9" id="KW-1185">Reference proteome</keyword>
<dbReference type="PANTHER" id="PTHR23051">
    <property type="entry name" value="SOLUTE CARRIER FAMILY 35, MEMBER F5"/>
    <property type="match status" value="1"/>
</dbReference>
<dbReference type="GO" id="GO:0003924">
    <property type="term" value="F:GTPase activity"/>
    <property type="evidence" value="ECO:0007669"/>
    <property type="project" value="InterPro"/>
</dbReference>
<dbReference type="EMBL" id="JAAPAO010000004">
    <property type="protein sequence ID" value="KAF4677995.1"/>
    <property type="molecule type" value="Genomic_DNA"/>
</dbReference>
<comment type="subcellular location">
    <subcellularLocation>
        <location evidence="1">Membrane</location>
        <topology evidence="1">Multi-pass membrane protein</topology>
    </subcellularLocation>
</comment>
<dbReference type="PROSITE" id="PS51419">
    <property type="entry name" value="RAB"/>
    <property type="match status" value="1"/>
</dbReference>
<keyword evidence="4 7" id="KW-0472">Membrane</keyword>
<organism evidence="8 9">
    <name type="scientific">Perkinsus chesapeaki</name>
    <name type="common">Clam parasite</name>
    <name type="synonym">Perkinsus andrewsi</name>
    <dbReference type="NCBI Taxonomy" id="330153"/>
    <lineage>
        <taxon>Eukaryota</taxon>
        <taxon>Sar</taxon>
        <taxon>Alveolata</taxon>
        <taxon>Perkinsozoa</taxon>
        <taxon>Perkinsea</taxon>
        <taxon>Perkinsida</taxon>
        <taxon>Perkinsidae</taxon>
        <taxon>Perkinsus</taxon>
    </lineage>
</organism>
<dbReference type="GO" id="GO:0005525">
    <property type="term" value="F:GTP binding"/>
    <property type="evidence" value="ECO:0007669"/>
    <property type="project" value="InterPro"/>
</dbReference>
<feature type="transmembrane region" description="Helical" evidence="7">
    <location>
        <begin position="888"/>
        <end position="911"/>
    </location>
</feature>
<dbReference type="InterPro" id="IPR001806">
    <property type="entry name" value="Small_GTPase"/>
</dbReference>
<evidence type="ECO:0000256" key="6">
    <source>
        <dbReference type="SAM" id="MobiDB-lite"/>
    </source>
</evidence>
<evidence type="ECO:0000256" key="3">
    <source>
        <dbReference type="ARBA" id="ARBA00022989"/>
    </source>
</evidence>
<feature type="compositionally biased region" description="Acidic residues" evidence="6">
    <location>
        <begin position="187"/>
        <end position="198"/>
    </location>
</feature>
<gene>
    <name evidence="8" type="ORF">FOL47_006942</name>
</gene>
<feature type="transmembrane region" description="Helical" evidence="7">
    <location>
        <begin position="1008"/>
        <end position="1025"/>
    </location>
</feature>
<feature type="compositionally biased region" description="Low complexity" evidence="6">
    <location>
        <begin position="205"/>
        <end position="218"/>
    </location>
</feature>
<feature type="transmembrane region" description="Helical" evidence="7">
    <location>
        <begin position="1032"/>
        <end position="1050"/>
    </location>
</feature>
<dbReference type="NCBIfam" id="TIGR00231">
    <property type="entry name" value="small_GTP"/>
    <property type="match status" value="1"/>
</dbReference>
<evidence type="ECO:0000256" key="5">
    <source>
        <dbReference type="SAM" id="Coils"/>
    </source>
</evidence>
<protein>
    <submittedName>
        <fullName evidence="8">Uncharacterized protein</fullName>
    </submittedName>
</protein>
<dbReference type="GO" id="GO:0016020">
    <property type="term" value="C:membrane"/>
    <property type="evidence" value="ECO:0007669"/>
    <property type="project" value="UniProtKB-SubCell"/>
</dbReference>
<dbReference type="CDD" id="cd01861">
    <property type="entry name" value="Rab6"/>
    <property type="match status" value="1"/>
</dbReference>
<feature type="region of interest" description="Disordered" evidence="6">
    <location>
        <begin position="672"/>
        <end position="691"/>
    </location>
</feature>
<dbReference type="PRINTS" id="PR00449">
    <property type="entry name" value="RASTRNSFRMNG"/>
</dbReference>
<keyword evidence="2 7" id="KW-0812">Transmembrane</keyword>
<dbReference type="Proteomes" id="UP000591131">
    <property type="component" value="Unassembled WGS sequence"/>
</dbReference>
<keyword evidence="5" id="KW-0175">Coiled coil</keyword>
<feature type="transmembrane region" description="Helical" evidence="7">
    <location>
        <begin position="1070"/>
        <end position="1089"/>
    </location>
</feature>
<reference evidence="8 9" key="1">
    <citation type="submission" date="2020-04" db="EMBL/GenBank/DDBJ databases">
        <title>Perkinsus chesapeaki whole genome sequence.</title>
        <authorList>
            <person name="Bogema D.R."/>
        </authorList>
    </citation>
    <scope>NUCLEOTIDE SEQUENCE [LARGE SCALE GENOMIC DNA]</scope>
    <source>
        <strain evidence="8">ATCC PRA-425</strain>
    </source>
</reference>
<keyword evidence="3 7" id="KW-1133">Transmembrane helix</keyword>
<dbReference type="SMART" id="SM00176">
    <property type="entry name" value="RAN"/>
    <property type="match status" value="1"/>
</dbReference>
<feature type="transmembrane region" description="Helical" evidence="7">
    <location>
        <begin position="1096"/>
        <end position="1121"/>
    </location>
</feature>
<evidence type="ECO:0000313" key="8">
    <source>
        <dbReference type="EMBL" id="KAF4677995.1"/>
    </source>
</evidence>
<dbReference type="SMART" id="SM00173">
    <property type="entry name" value="RAS"/>
    <property type="match status" value="1"/>
</dbReference>
<dbReference type="SUPFAM" id="SSF52540">
    <property type="entry name" value="P-loop containing nucleoside triphosphate hydrolases"/>
    <property type="match status" value="1"/>
</dbReference>
<feature type="transmembrane region" description="Helical" evidence="7">
    <location>
        <begin position="923"/>
        <end position="941"/>
    </location>
</feature>